<dbReference type="AlphaFoldDB" id="A0A9P0EH82"/>
<feature type="region of interest" description="Disordered" evidence="1">
    <location>
        <begin position="476"/>
        <end position="512"/>
    </location>
</feature>
<reference evidence="2" key="1">
    <citation type="submission" date="2022-01" db="EMBL/GenBank/DDBJ databases">
        <authorList>
            <person name="King R."/>
        </authorList>
    </citation>
    <scope>NUCLEOTIDE SEQUENCE</scope>
</reference>
<evidence type="ECO:0000256" key="1">
    <source>
        <dbReference type="SAM" id="MobiDB-lite"/>
    </source>
</evidence>
<dbReference type="Proteomes" id="UP001152798">
    <property type="component" value="Chromosome 2"/>
</dbReference>
<organism evidence="2 3">
    <name type="scientific">Nezara viridula</name>
    <name type="common">Southern green stink bug</name>
    <name type="synonym">Cimex viridulus</name>
    <dbReference type="NCBI Taxonomy" id="85310"/>
    <lineage>
        <taxon>Eukaryota</taxon>
        <taxon>Metazoa</taxon>
        <taxon>Ecdysozoa</taxon>
        <taxon>Arthropoda</taxon>
        <taxon>Hexapoda</taxon>
        <taxon>Insecta</taxon>
        <taxon>Pterygota</taxon>
        <taxon>Neoptera</taxon>
        <taxon>Paraneoptera</taxon>
        <taxon>Hemiptera</taxon>
        <taxon>Heteroptera</taxon>
        <taxon>Panheteroptera</taxon>
        <taxon>Pentatomomorpha</taxon>
        <taxon>Pentatomoidea</taxon>
        <taxon>Pentatomidae</taxon>
        <taxon>Pentatominae</taxon>
        <taxon>Nezara</taxon>
    </lineage>
</organism>
<evidence type="ECO:0000313" key="3">
    <source>
        <dbReference type="Proteomes" id="UP001152798"/>
    </source>
</evidence>
<proteinExistence type="predicted"/>
<feature type="compositionally biased region" description="Basic residues" evidence="1">
    <location>
        <begin position="188"/>
        <end position="200"/>
    </location>
</feature>
<accession>A0A9P0EH82</accession>
<feature type="compositionally biased region" description="Low complexity" evidence="1">
    <location>
        <begin position="409"/>
        <end position="419"/>
    </location>
</feature>
<feature type="region of interest" description="Disordered" evidence="1">
    <location>
        <begin position="525"/>
        <end position="551"/>
    </location>
</feature>
<feature type="compositionally biased region" description="Low complexity" evidence="1">
    <location>
        <begin position="371"/>
        <end position="385"/>
    </location>
</feature>
<feature type="compositionally biased region" description="Low complexity" evidence="1">
    <location>
        <begin position="489"/>
        <end position="503"/>
    </location>
</feature>
<feature type="region of interest" description="Disordered" evidence="1">
    <location>
        <begin position="168"/>
        <end position="200"/>
    </location>
</feature>
<feature type="compositionally biased region" description="Low complexity" evidence="1">
    <location>
        <begin position="527"/>
        <end position="537"/>
    </location>
</feature>
<feature type="compositionally biased region" description="Low complexity" evidence="1">
    <location>
        <begin position="132"/>
        <end position="146"/>
    </location>
</feature>
<feature type="region of interest" description="Disordered" evidence="1">
    <location>
        <begin position="407"/>
        <end position="433"/>
    </location>
</feature>
<evidence type="ECO:0000313" key="2">
    <source>
        <dbReference type="EMBL" id="CAH1393966.1"/>
    </source>
</evidence>
<sequence>MKLLHSSRIKYPAKSTTVKYRSNLISYIHNLILGIQYRNFFGLKFKNSMKRLKNTTTTIKPQVPPTSKLNFCSRSTKKSWCEIFRVGVQNDGKNNTLNNSPLVRLEDNEIPQLEFHRAKHEHRPTKPTVAMSLSSSTNNRKSSKLTTGNTHKPRKHFLGMFFGKHKKTTKTTPMYKSSTTIKSEHSTGIKKSKRPAKGKQNRNFFGFKFKNSRSTRKSWCEIFRVGVQNDGKNNTLNNSPLVRLEDNEIPQLEFHHKKGLENNTIWSYLGPEFDSRNLCHRCHKPRIRDPKRLQIYRSMNRAHNDQVEQPFLFFEKNREKNSSEIKSNVSNKNRVMTSQNGDECDVEDFPDNLFNCAKHEHRPTKPTVAMSLSSSTNNRKSSKLTTGNTHKPRKHFLGMFFGKHKKTTKTTPMYKSSTTIKSEHSTGIKKSKRPAKGCEIFRVGVQNDGKNNTLNNSPLVRLEDNEIPQLEFHRAKHEHRPTKPTVAMSLSSSTNNRKSSKLTTGNTHKPRKHFLGMFFGKHKKTTKTTPMYKSSTTIKSEHSTGIKKSKRPAKGCEIFRVGVQNDGKNNTLNNSPLVRLEDNEIPQLEFHHKKGLENNTIWSYLGPEFDSRNLCHRCHKPRIRDPKRLQIYRSMNRAHNDQVERK</sequence>
<feature type="compositionally biased region" description="Low complexity" evidence="1">
    <location>
        <begin position="170"/>
        <end position="180"/>
    </location>
</feature>
<protein>
    <submittedName>
        <fullName evidence="2">Uncharacterized protein</fullName>
    </submittedName>
</protein>
<dbReference type="EMBL" id="OV725078">
    <property type="protein sequence ID" value="CAH1393966.1"/>
    <property type="molecule type" value="Genomic_DNA"/>
</dbReference>
<feature type="region of interest" description="Disordered" evidence="1">
    <location>
        <begin position="365"/>
        <end position="394"/>
    </location>
</feature>
<feature type="region of interest" description="Disordered" evidence="1">
    <location>
        <begin position="119"/>
        <end position="155"/>
    </location>
</feature>
<keyword evidence="3" id="KW-1185">Reference proteome</keyword>
<gene>
    <name evidence="2" type="ORF">NEZAVI_LOCUS4551</name>
</gene>
<name>A0A9P0EH82_NEZVI</name>